<accession>A0A249P791</accession>
<evidence type="ECO:0000256" key="2">
    <source>
        <dbReference type="ARBA" id="ARBA00009773"/>
    </source>
</evidence>
<evidence type="ECO:0000256" key="4">
    <source>
        <dbReference type="ARBA" id="ARBA00022989"/>
    </source>
</evidence>
<evidence type="ECO:0000256" key="5">
    <source>
        <dbReference type="ARBA" id="ARBA00023136"/>
    </source>
</evidence>
<dbReference type="AlphaFoldDB" id="A0A249P791"/>
<dbReference type="PANTHER" id="PTHR21716">
    <property type="entry name" value="TRANSMEMBRANE PROTEIN"/>
    <property type="match status" value="1"/>
</dbReference>
<dbReference type="PANTHER" id="PTHR21716:SF16">
    <property type="entry name" value="BLL1467 PROTEIN"/>
    <property type="match status" value="1"/>
</dbReference>
<keyword evidence="4 7" id="KW-1133">Transmembrane helix</keyword>
<name>A0A249P791_9HYPH</name>
<keyword evidence="9" id="KW-1185">Reference proteome</keyword>
<protein>
    <submittedName>
        <fullName evidence="8">Transport protein</fullName>
    </submittedName>
</protein>
<evidence type="ECO:0000256" key="3">
    <source>
        <dbReference type="ARBA" id="ARBA00022692"/>
    </source>
</evidence>
<reference evidence="8 9" key="1">
    <citation type="submission" date="2017-08" db="EMBL/GenBank/DDBJ databases">
        <title>Multipartite genome sequences of Sinorhizobium species nodulating soybeans.</title>
        <authorList>
            <person name="Tian C.F."/>
        </authorList>
    </citation>
    <scope>NUCLEOTIDE SEQUENCE [LARGE SCALE GENOMIC DNA]</scope>
    <source>
        <strain evidence="8 9">CCBAU 05684</strain>
    </source>
</reference>
<organism evidence="8 9">
    <name type="scientific">Sinorhizobium sojae CCBAU 05684</name>
    <dbReference type="NCBI Taxonomy" id="716928"/>
    <lineage>
        <taxon>Bacteria</taxon>
        <taxon>Pseudomonadati</taxon>
        <taxon>Pseudomonadota</taxon>
        <taxon>Alphaproteobacteria</taxon>
        <taxon>Hyphomicrobiales</taxon>
        <taxon>Rhizobiaceae</taxon>
        <taxon>Sinorhizobium/Ensifer group</taxon>
        <taxon>Sinorhizobium</taxon>
    </lineage>
</organism>
<feature type="transmembrane region" description="Helical" evidence="7">
    <location>
        <begin position="182"/>
        <end position="205"/>
    </location>
</feature>
<keyword evidence="3 7" id="KW-0812">Transmembrane</keyword>
<evidence type="ECO:0000256" key="1">
    <source>
        <dbReference type="ARBA" id="ARBA00004141"/>
    </source>
</evidence>
<proteinExistence type="inferred from homology"/>
<gene>
    <name evidence="8" type="ORF">SJ05684_c03340</name>
</gene>
<feature type="transmembrane region" description="Helical" evidence="7">
    <location>
        <begin position="72"/>
        <end position="90"/>
    </location>
</feature>
<dbReference type="Proteomes" id="UP000217211">
    <property type="component" value="Chromosome"/>
</dbReference>
<sequence>MKKVPIDTARDGVAEDGRQRETRNEVANEMAPAAAPAALAPGREGFDLLVACSIVGLFVIACASALYALAAVLVPIVFAIIVGIVLGQAADGLTRFGLPPLLGGLLLALCFVVGLFFLVNALLVAVTEVASEAPRLAENIIERILPFLNRFGWLRLALAQGASEEALASAAVENAGPFLGTVAASLTPALIQTLVFLAALALFLLGRIHLRSTFILAVPSREGRLNTIRIINATEEALTQYFATTSLIYAALGAFTMVIALVGGLPMAPLWGLFAFVSSYIPYLGATLITLSLLVGGLMIHDALVVALAPVVAFTVVHLTMENLLVPAILGRRFEMNPFLIFIAIIFWTWMWGAVGAILAMPLALIAMTIFEQVRDTSGEPQLPG</sequence>
<feature type="transmembrane region" description="Helical" evidence="7">
    <location>
        <begin position="341"/>
        <end position="366"/>
    </location>
</feature>
<evidence type="ECO:0000256" key="7">
    <source>
        <dbReference type="SAM" id="Phobius"/>
    </source>
</evidence>
<evidence type="ECO:0000313" key="9">
    <source>
        <dbReference type="Proteomes" id="UP000217211"/>
    </source>
</evidence>
<feature type="region of interest" description="Disordered" evidence="6">
    <location>
        <begin position="1"/>
        <end position="22"/>
    </location>
</feature>
<evidence type="ECO:0000256" key="6">
    <source>
        <dbReference type="SAM" id="MobiDB-lite"/>
    </source>
</evidence>
<dbReference type="eggNOG" id="COG0628">
    <property type="taxonomic scope" value="Bacteria"/>
</dbReference>
<dbReference type="GO" id="GO:0055085">
    <property type="term" value="P:transmembrane transport"/>
    <property type="evidence" value="ECO:0007669"/>
    <property type="project" value="TreeGrafter"/>
</dbReference>
<comment type="similarity">
    <text evidence="2">Belongs to the autoinducer-2 exporter (AI-2E) (TC 2.A.86) family.</text>
</comment>
<feature type="transmembrane region" description="Helical" evidence="7">
    <location>
        <begin position="247"/>
        <end position="265"/>
    </location>
</feature>
<dbReference type="GO" id="GO:0016020">
    <property type="term" value="C:membrane"/>
    <property type="evidence" value="ECO:0007669"/>
    <property type="project" value="UniProtKB-SubCell"/>
</dbReference>
<evidence type="ECO:0000313" key="8">
    <source>
        <dbReference type="EMBL" id="ASY61801.1"/>
    </source>
</evidence>
<feature type="transmembrane region" description="Helical" evidence="7">
    <location>
        <begin position="102"/>
        <end position="126"/>
    </location>
</feature>
<comment type="subcellular location">
    <subcellularLocation>
        <location evidence="1">Membrane</location>
        <topology evidence="1">Multi-pass membrane protein</topology>
    </subcellularLocation>
</comment>
<dbReference type="InterPro" id="IPR002549">
    <property type="entry name" value="AI-2E-like"/>
</dbReference>
<dbReference type="Pfam" id="PF01594">
    <property type="entry name" value="AI-2E_transport"/>
    <property type="match status" value="1"/>
</dbReference>
<dbReference type="KEGG" id="esj:SJ05684_c03340"/>
<feature type="transmembrane region" description="Helical" evidence="7">
    <location>
        <begin position="303"/>
        <end position="321"/>
    </location>
</feature>
<dbReference type="STRING" id="716928.GCA_000261485_00746"/>
<feature type="transmembrane region" description="Helical" evidence="7">
    <location>
        <begin position="271"/>
        <end position="296"/>
    </location>
</feature>
<keyword evidence="5 7" id="KW-0472">Membrane</keyword>
<dbReference type="EMBL" id="CP023067">
    <property type="protein sequence ID" value="ASY61801.1"/>
    <property type="molecule type" value="Genomic_DNA"/>
</dbReference>